<organism evidence="3 4">
    <name type="scientific">Zingiber officinale</name>
    <name type="common">Ginger</name>
    <name type="synonym">Amomum zingiber</name>
    <dbReference type="NCBI Taxonomy" id="94328"/>
    <lineage>
        <taxon>Eukaryota</taxon>
        <taxon>Viridiplantae</taxon>
        <taxon>Streptophyta</taxon>
        <taxon>Embryophyta</taxon>
        <taxon>Tracheophyta</taxon>
        <taxon>Spermatophyta</taxon>
        <taxon>Magnoliopsida</taxon>
        <taxon>Liliopsida</taxon>
        <taxon>Zingiberales</taxon>
        <taxon>Zingiberaceae</taxon>
        <taxon>Zingiber</taxon>
    </lineage>
</organism>
<dbReference type="AlphaFoldDB" id="A0A8J5GG69"/>
<dbReference type="Pfam" id="PF08613">
    <property type="entry name" value="Cyclin"/>
    <property type="match status" value="1"/>
</dbReference>
<evidence type="ECO:0000256" key="2">
    <source>
        <dbReference type="ARBA" id="ARBA00023306"/>
    </source>
</evidence>
<evidence type="ECO:0000313" key="4">
    <source>
        <dbReference type="Proteomes" id="UP000734854"/>
    </source>
</evidence>
<keyword evidence="4" id="KW-1185">Reference proteome</keyword>
<proteinExistence type="predicted"/>
<keyword evidence="2" id="KW-0131">Cell cycle</keyword>
<gene>
    <name evidence="3" type="ORF">ZIOFF_032116</name>
</gene>
<dbReference type="Proteomes" id="UP000734854">
    <property type="component" value="Unassembled WGS sequence"/>
</dbReference>
<reference evidence="3 4" key="1">
    <citation type="submission" date="2020-08" db="EMBL/GenBank/DDBJ databases">
        <title>Plant Genome Project.</title>
        <authorList>
            <person name="Zhang R.-G."/>
        </authorList>
    </citation>
    <scope>NUCLEOTIDE SEQUENCE [LARGE SCALE GENOMIC DNA]</scope>
    <source>
        <tissue evidence="3">Rhizome</tissue>
    </source>
</reference>
<dbReference type="InterPro" id="IPR013922">
    <property type="entry name" value="Cyclin_PHO80-like"/>
</dbReference>
<comment type="caution">
    <text evidence="3">The sequence shown here is derived from an EMBL/GenBank/DDBJ whole genome shotgun (WGS) entry which is preliminary data.</text>
</comment>
<keyword evidence="1" id="KW-0132">Cell division</keyword>
<dbReference type="OrthoDB" id="337735at2759"/>
<accession>A0A8J5GG69</accession>
<dbReference type="GO" id="GO:0051301">
    <property type="term" value="P:cell division"/>
    <property type="evidence" value="ECO:0007669"/>
    <property type="project" value="UniProtKB-KW"/>
</dbReference>
<protein>
    <submittedName>
        <fullName evidence="3">Uncharacterized protein</fullName>
    </submittedName>
</protein>
<dbReference type="EMBL" id="JACMSC010000009">
    <property type="protein sequence ID" value="KAG6506786.1"/>
    <property type="molecule type" value="Genomic_DNA"/>
</dbReference>
<dbReference type="PANTHER" id="PTHR15615">
    <property type="match status" value="1"/>
</dbReference>
<dbReference type="GO" id="GO:0019901">
    <property type="term" value="F:protein kinase binding"/>
    <property type="evidence" value="ECO:0007669"/>
    <property type="project" value="InterPro"/>
</dbReference>
<name>A0A8J5GG69_ZINOF</name>
<evidence type="ECO:0000256" key="1">
    <source>
        <dbReference type="ARBA" id="ARBA00022618"/>
    </source>
</evidence>
<dbReference type="PANTHER" id="PTHR15615:SF91">
    <property type="entry name" value="CYCLIN-P4-1"/>
    <property type="match status" value="1"/>
</dbReference>
<evidence type="ECO:0000313" key="3">
    <source>
        <dbReference type="EMBL" id="KAG6506786.1"/>
    </source>
</evidence>
<sequence length="139" mass="15370">MAEQPVADERLTVPAVVSFLSAILLRLVERNDAASDDQRAPSAFQGVQKLSISVCHYLVRIFRYACCSPSCYVVAYIYLDSFAGSRQAVALDSFNVHRLLITSVLIAVKFMDDVYVSKCHPPQETEQLALGINNCIAQL</sequence>